<organism evidence="2 3">
    <name type="scientific">Mucuna pruriens</name>
    <name type="common">Velvet bean</name>
    <name type="synonym">Dolichos pruriens</name>
    <dbReference type="NCBI Taxonomy" id="157652"/>
    <lineage>
        <taxon>Eukaryota</taxon>
        <taxon>Viridiplantae</taxon>
        <taxon>Streptophyta</taxon>
        <taxon>Embryophyta</taxon>
        <taxon>Tracheophyta</taxon>
        <taxon>Spermatophyta</taxon>
        <taxon>Magnoliopsida</taxon>
        <taxon>eudicotyledons</taxon>
        <taxon>Gunneridae</taxon>
        <taxon>Pentapetalae</taxon>
        <taxon>rosids</taxon>
        <taxon>fabids</taxon>
        <taxon>Fabales</taxon>
        <taxon>Fabaceae</taxon>
        <taxon>Papilionoideae</taxon>
        <taxon>50 kb inversion clade</taxon>
        <taxon>NPAAA clade</taxon>
        <taxon>indigoferoid/millettioid clade</taxon>
        <taxon>Phaseoleae</taxon>
        <taxon>Mucuna</taxon>
    </lineage>
</organism>
<dbReference type="AlphaFoldDB" id="A0A371E7G8"/>
<gene>
    <name evidence="2" type="ORF">CR513_59774</name>
</gene>
<dbReference type="EMBL" id="QJKJ01015787">
    <property type="protein sequence ID" value="RDX61949.1"/>
    <property type="molecule type" value="Genomic_DNA"/>
</dbReference>
<evidence type="ECO:0000313" key="2">
    <source>
        <dbReference type="EMBL" id="RDX61949.1"/>
    </source>
</evidence>
<protein>
    <submittedName>
        <fullName evidence="2">Uncharacterized protein</fullName>
    </submittedName>
</protein>
<evidence type="ECO:0000313" key="3">
    <source>
        <dbReference type="Proteomes" id="UP000257109"/>
    </source>
</evidence>
<dbReference type="Proteomes" id="UP000257109">
    <property type="component" value="Unassembled WGS sequence"/>
</dbReference>
<proteinExistence type="predicted"/>
<name>A0A371E7G8_MUCPR</name>
<keyword evidence="3" id="KW-1185">Reference proteome</keyword>
<feature type="region of interest" description="Disordered" evidence="1">
    <location>
        <begin position="62"/>
        <end position="85"/>
    </location>
</feature>
<accession>A0A371E7G8</accession>
<evidence type="ECO:0000256" key="1">
    <source>
        <dbReference type="SAM" id="MobiDB-lite"/>
    </source>
</evidence>
<reference evidence="2" key="1">
    <citation type="submission" date="2018-05" db="EMBL/GenBank/DDBJ databases">
        <title>Draft genome of Mucuna pruriens seed.</title>
        <authorList>
            <person name="Nnadi N.E."/>
            <person name="Vos R."/>
            <person name="Hasami M.H."/>
            <person name="Devisetty U.K."/>
            <person name="Aguiy J.C."/>
        </authorList>
    </citation>
    <scope>NUCLEOTIDE SEQUENCE [LARGE SCALE GENOMIC DNA]</scope>
    <source>
        <strain evidence="2">JCA_2017</strain>
    </source>
</reference>
<comment type="caution">
    <text evidence="2">The sequence shown here is derived from an EMBL/GenBank/DDBJ whole genome shotgun (WGS) entry which is preliminary data.</text>
</comment>
<sequence>MALSSQGHGNPSTSSTTLVRSCNVLFFPTLAAGPLRSHYKGHHGREVVINFTLIEHPLVRLDPSTKNTQASKRAPSLRTFGTTQT</sequence>
<feature type="non-terminal residue" evidence="2">
    <location>
        <position position="1"/>
    </location>
</feature>